<evidence type="ECO:0000313" key="2">
    <source>
        <dbReference type="Proteomes" id="UP000813463"/>
    </source>
</evidence>
<dbReference type="InterPro" id="IPR002156">
    <property type="entry name" value="RNaseH_domain"/>
</dbReference>
<dbReference type="PANTHER" id="PTHR48475:SF1">
    <property type="entry name" value="RNASE H TYPE-1 DOMAIN-CONTAINING PROTEIN"/>
    <property type="match status" value="1"/>
</dbReference>
<dbReference type="SUPFAM" id="SSF56672">
    <property type="entry name" value="DNA/RNA polymerases"/>
    <property type="match status" value="1"/>
</dbReference>
<name>A0ABM3RI63_SPIOL</name>
<dbReference type="InterPro" id="IPR043502">
    <property type="entry name" value="DNA/RNA_pol_sf"/>
</dbReference>
<dbReference type="PANTHER" id="PTHR48475">
    <property type="entry name" value="RIBONUCLEASE H"/>
    <property type="match status" value="1"/>
</dbReference>
<organism evidence="2 3">
    <name type="scientific">Spinacia oleracea</name>
    <name type="common">Spinach</name>
    <dbReference type="NCBI Taxonomy" id="3562"/>
    <lineage>
        <taxon>Eukaryota</taxon>
        <taxon>Viridiplantae</taxon>
        <taxon>Streptophyta</taxon>
        <taxon>Embryophyta</taxon>
        <taxon>Tracheophyta</taxon>
        <taxon>Spermatophyta</taxon>
        <taxon>Magnoliopsida</taxon>
        <taxon>eudicotyledons</taxon>
        <taxon>Gunneridae</taxon>
        <taxon>Pentapetalae</taxon>
        <taxon>Caryophyllales</taxon>
        <taxon>Chenopodiaceae</taxon>
        <taxon>Chenopodioideae</taxon>
        <taxon>Anserineae</taxon>
        <taxon>Spinacia</taxon>
    </lineage>
</organism>
<dbReference type="SUPFAM" id="SSF53098">
    <property type="entry name" value="Ribonuclease H-like"/>
    <property type="match status" value="1"/>
</dbReference>
<dbReference type="InterPro" id="IPR043128">
    <property type="entry name" value="Rev_trsase/Diguanyl_cyclase"/>
</dbReference>
<proteinExistence type="predicted"/>
<dbReference type="Gene3D" id="3.30.420.10">
    <property type="entry name" value="Ribonuclease H-like superfamily/Ribonuclease H"/>
    <property type="match status" value="1"/>
</dbReference>
<evidence type="ECO:0000313" key="3">
    <source>
        <dbReference type="RefSeq" id="XP_056695306.1"/>
    </source>
</evidence>
<accession>A0ABM3RI63</accession>
<reference evidence="2" key="1">
    <citation type="journal article" date="2021" name="Nat. Commun.">
        <title>Genomic analyses provide insights into spinach domestication and the genetic basis of agronomic traits.</title>
        <authorList>
            <person name="Cai X."/>
            <person name="Sun X."/>
            <person name="Xu C."/>
            <person name="Sun H."/>
            <person name="Wang X."/>
            <person name="Ge C."/>
            <person name="Zhang Z."/>
            <person name="Wang Q."/>
            <person name="Fei Z."/>
            <person name="Jiao C."/>
            <person name="Wang Q."/>
        </authorList>
    </citation>
    <scope>NUCLEOTIDE SEQUENCE [LARGE SCALE GENOMIC DNA]</scope>
    <source>
        <strain evidence="2">cv. Varoflay</strain>
    </source>
</reference>
<gene>
    <name evidence="3" type="primary">LOC130469824</name>
</gene>
<dbReference type="InterPro" id="IPR036397">
    <property type="entry name" value="RNaseH_sf"/>
</dbReference>
<dbReference type="Gene3D" id="3.30.70.270">
    <property type="match status" value="1"/>
</dbReference>
<feature type="domain" description="RNase H type-1" evidence="1">
    <location>
        <begin position="119"/>
        <end position="177"/>
    </location>
</feature>
<protein>
    <recommendedName>
        <fullName evidence="1">RNase H type-1 domain-containing protein</fullName>
    </recommendedName>
</protein>
<dbReference type="Gene3D" id="3.10.10.10">
    <property type="entry name" value="HIV Type 1 Reverse Transcriptase, subunit A, domain 1"/>
    <property type="match status" value="1"/>
</dbReference>
<dbReference type="Pfam" id="PF13456">
    <property type="entry name" value="RVT_3"/>
    <property type="match status" value="1"/>
</dbReference>
<keyword evidence="2" id="KW-1185">Reference proteome</keyword>
<dbReference type="Proteomes" id="UP000813463">
    <property type="component" value="Chromosome 3"/>
</dbReference>
<sequence>MCGDYRDLNRANLKDDFPLPHIDVLVDNTTNHALLSFMDWYADPLRFFFKKPALNRRLSRWLVILAEFDLKYLPRKSIKGSAVSDVLADCPIEAEEEDCDLPDKQIRITSDDRWSLHSDAEYEACMMGLEAAIALGVQKLRVCGDSSLIINQISEKWKVRSESLALYQSYLENLVEQAEEL</sequence>
<reference evidence="3" key="2">
    <citation type="submission" date="2025-08" db="UniProtKB">
        <authorList>
            <consortium name="RefSeq"/>
        </authorList>
    </citation>
    <scope>IDENTIFICATION</scope>
    <source>
        <tissue evidence="3">Leaf</tissue>
    </source>
</reference>
<dbReference type="GeneID" id="130469824"/>
<dbReference type="InterPro" id="IPR012337">
    <property type="entry name" value="RNaseH-like_sf"/>
</dbReference>
<evidence type="ECO:0000259" key="1">
    <source>
        <dbReference type="Pfam" id="PF13456"/>
    </source>
</evidence>
<dbReference type="RefSeq" id="XP_056695306.1">
    <property type="nucleotide sequence ID" value="XM_056839328.1"/>
</dbReference>